<feature type="domain" description="Agglutinin" evidence="1">
    <location>
        <begin position="153"/>
        <end position="286"/>
    </location>
</feature>
<organism evidence="2 3">
    <name type="scientific">Perilla frutescens var. hirtella</name>
    <name type="common">Perilla citriodora</name>
    <name type="synonym">Perilla setoyensis</name>
    <dbReference type="NCBI Taxonomy" id="608512"/>
    <lineage>
        <taxon>Eukaryota</taxon>
        <taxon>Viridiplantae</taxon>
        <taxon>Streptophyta</taxon>
        <taxon>Embryophyta</taxon>
        <taxon>Tracheophyta</taxon>
        <taxon>Spermatophyta</taxon>
        <taxon>Magnoliopsida</taxon>
        <taxon>eudicotyledons</taxon>
        <taxon>Gunneridae</taxon>
        <taxon>Pentapetalae</taxon>
        <taxon>asterids</taxon>
        <taxon>lamiids</taxon>
        <taxon>Lamiales</taxon>
        <taxon>Lamiaceae</taxon>
        <taxon>Nepetoideae</taxon>
        <taxon>Elsholtzieae</taxon>
        <taxon>Perilla</taxon>
    </lineage>
</organism>
<dbReference type="SUPFAM" id="SSF56973">
    <property type="entry name" value="Aerolisin/ETX pore-forming domain"/>
    <property type="match status" value="1"/>
</dbReference>
<dbReference type="AlphaFoldDB" id="A0AAD4P5R2"/>
<proteinExistence type="predicted"/>
<accession>A0AAD4P5R2</accession>
<reference evidence="2 3" key="1">
    <citation type="journal article" date="2021" name="Nat. Commun.">
        <title>Incipient diploidization of the medicinal plant Perilla within 10,000 years.</title>
        <authorList>
            <person name="Zhang Y."/>
            <person name="Shen Q."/>
            <person name="Leng L."/>
            <person name="Zhang D."/>
            <person name="Chen S."/>
            <person name="Shi Y."/>
            <person name="Ning Z."/>
            <person name="Chen S."/>
        </authorList>
    </citation>
    <scope>NUCLEOTIDE SEQUENCE [LARGE SCALE GENOMIC DNA]</scope>
    <source>
        <strain evidence="3">cv. PC099</strain>
    </source>
</reference>
<dbReference type="EMBL" id="SDAM02000159">
    <property type="protein sequence ID" value="KAH6826827.1"/>
    <property type="molecule type" value="Genomic_DNA"/>
</dbReference>
<dbReference type="Pfam" id="PF07468">
    <property type="entry name" value="Agglutinin"/>
    <property type="match status" value="2"/>
</dbReference>
<dbReference type="SMART" id="SM00791">
    <property type="entry name" value="Agglutinin"/>
    <property type="match status" value="1"/>
</dbReference>
<dbReference type="InterPro" id="IPR053237">
    <property type="entry name" value="Natterin_C"/>
</dbReference>
<sequence>MAETLPQLVVLKAVSDGRYAYYLDETGSYCGNVRVGDVSVFDPLAQIEIERAQDARYYNKYVHLRFPHTNKYWASKFDNMVFATSDQPQEDTSNPSCTLFQPKIIDKNLYLIHVQSKRAVRTPRGLHLDNQNDGSGSLGEEHAFNLVNCDELVKLPKFVAFKGDNGKYLKSVWLEGHPYLEFSSDDPNQNETAHEVQLLKDGHVCLKSVYFGNFWRRSPNWIWGDSSCENGKETWFWPVRLSDGKIALRSAGNDNFCKRLTDEGKTSCLNACAPTTAIEARLQMEELVDETNIYNLRLRMDHARVFDEKPYVAGTVTAINDRDKGEMNVGVKLAHAVANSYSFSKSLAISTSFKASIQADILKTLKGTFEFSVSVTGTFTWGHIMTETKTIEANGSVPVPARSKAIVHCVGTRGRYSIPFSYTQKDKRSTDGKSEVTEHSDGIFTGVTCYNFTFQVMKTEPL</sequence>
<protein>
    <recommendedName>
        <fullName evidence="1">Agglutinin domain-containing protein</fullName>
    </recommendedName>
</protein>
<evidence type="ECO:0000259" key="1">
    <source>
        <dbReference type="SMART" id="SM00791"/>
    </source>
</evidence>
<evidence type="ECO:0000313" key="3">
    <source>
        <dbReference type="Proteomes" id="UP001190926"/>
    </source>
</evidence>
<keyword evidence="3" id="KW-1185">Reference proteome</keyword>
<dbReference type="Gene3D" id="2.170.15.10">
    <property type="entry name" value="Proaerolysin, chain A, domain 3"/>
    <property type="match status" value="1"/>
</dbReference>
<evidence type="ECO:0000313" key="2">
    <source>
        <dbReference type="EMBL" id="KAH6826827.1"/>
    </source>
</evidence>
<dbReference type="SUPFAM" id="SSF50382">
    <property type="entry name" value="Agglutinin"/>
    <property type="match status" value="2"/>
</dbReference>
<dbReference type="PANTHER" id="PTHR39244:SF5">
    <property type="entry name" value="NATTERIN-3-LIKE"/>
    <property type="match status" value="1"/>
</dbReference>
<comment type="caution">
    <text evidence="2">The sequence shown here is derived from an EMBL/GenBank/DDBJ whole genome shotgun (WGS) entry which is preliminary data.</text>
</comment>
<dbReference type="InterPro" id="IPR036242">
    <property type="entry name" value="Agglutinin_dom_sf"/>
</dbReference>
<dbReference type="CDD" id="cd00257">
    <property type="entry name" value="beta-trefoil_FSCN-like"/>
    <property type="match status" value="1"/>
</dbReference>
<gene>
    <name evidence="2" type="ORF">C2S53_013025</name>
</gene>
<dbReference type="PANTHER" id="PTHR39244">
    <property type="entry name" value="NATTERIN-4"/>
    <property type="match status" value="1"/>
</dbReference>
<dbReference type="Proteomes" id="UP001190926">
    <property type="component" value="Unassembled WGS sequence"/>
</dbReference>
<dbReference type="InterPro" id="IPR008998">
    <property type="entry name" value="Agglutinin"/>
</dbReference>
<dbReference type="CDD" id="cd20216">
    <property type="entry name" value="PFM_HFR-2-like"/>
    <property type="match status" value="1"/>
</dbReference>
<name>A0AAD4P5R2_PERFH</name>
<dbReference type="Gene3D" id="2.80.10.50">
    <property type="match status" value="2"/>
</dbReference>